<dbReference type="CDD" id="cd03293">
    <property type="entry name" value="ABC_NrtD_SsuB_transporters"/>
    <property type="match status" value="1"/>
</dbReference>
<keyword evidence="3" id="KW-0547">Nucleotide-binding</keyword>
<evidence type="ECO:0000256" key="4">
    <source>
        <dbReference type="ARBA" id="ARBA00022840"/>
    </source>
</evidence>
<feature type="domain" description="ABC transporter" evidence="5">
    <location>
        <begin position="20"/>
        <end position="255"/>
    </location>
</feature>
<organism evidence="6 7">
    <name type="scientific">Phreatobacter stygius</name>
    <dbReference type="NCBI Taxonomy" id="1940610"/>
    <lineage>
        <taxon>Bacteria</taxon>
        <taxon>Pseudomonadati</taxon>
        <taxon>Pseudomonadota</taxon>
        <taxon>Alphaproteobacteria</taxon>
        <taxon>Hyphomicrobiales</taxon>
        <taxon>Phreatobacteraceae</taxon>
        <taxon>Phreatobacter</taxon>
    </lineage>
</organism>
<dbReference type="InterPro" id="IPR050166">
    <property type="entry name" value="ABC_transporter_ATP-bind"/>
</dbReference>
<sequence length="445" mass="48326">MSHTVNAPPAPAATSQKALVQVKNLRHLYQKGSASDLLVLDDVQLALRDNEIVSLLGRSGSGKSTLLRIIAGLMPASAGSITIDGEPVAGPARQVAMVFQSFALFPWLTVLDNVEIGLEAQGVAPAERRKRALAAIDLIGLDGFESAYPKELSGGMRQRVGLARALVVHPQVLLMDEPFSALDVLTAETLRTDLLDLWGEGRMPIRSILLVTHNIEEAVLMSDRILVFSSNPGRVIAEIKVELPQPRNRLDPAFRQIVDDIYARMTAKATSPAQRGGTFLGSGIGMVLPQVSTNELAGLMEAVLGPPHHGRAALQALASELQLEVDELFPIAETLQLLRFAELDAGTVRLTEEGRRFAASEVDARKNLFAQHLIAYVPLAAHIRRVLDERPSHRAPAARFRDELEDHMSENFAEQTLGGVTSWARYAEALAFDQAAGMFSLENPD</sequence>
<keyword evidence="7" id="KW-1185">Reference proteome</keyword>
<evidence type="ECO:0000259" key="5">
    <source>
        <dbReference type="PROSITE" id="PS50893"/>
    </source>
</evidence>
<proteinExistence type="inferred from homology"/>
<dbReference type="InterPro" id="IPR003439">
    <property type="entry name" value="ABC_transporter-like_ATP-bd"/>
</dbReference>
<evidence type="ECO:0000256" key="2">
    <source>
        <dbReference type="ARBA" id="ARBA00022448"/>
    </source>
</evidence>
<dbReference type="PROSITE" id="PS00211">
    <property type="entry name" value="ABC_TRANSPORTER_1"/>
    <property type="match status" value="1"/>
</dbReference>
<comment type="similarity">
    <text evidence="1">Belongs to the ABC transporter superfamily.</text>
</comment>
<name>A0A4D7AQS2_9HYPH</name>
<dbReference type="KEGG" id="pstg:E8M01_03155"/>
<keyword evidence="4 6" id="KW-0067">ATP-binding</keyword>
<gene>
    <name evidence="6" type="ORF">E8M01_03155</name>
</gene>
<dbReference type="InterPro" id="IPR027417">
    <property type="entry name" value="P-loop_NTPase"/>
</dbReference>
<reference evidence="6 7" key="1">
    <citation type="submission" date="2019-04" db="EMBL/GenBank/DDBJ databases">
        <title>Phreatobacter aquaticus sp. nov.</title>
        <authorList>
            <person name="Choi A."/>
        </authorList>
    </citation>
    <scope>NUCLEOTIDE SEQUENCE [LARGE SCALE GENOMIC DNA]</scope>
    <source>
        <strain evidence="6 7">KCTC 52518</strain>
    </source>
</reference>
<dbReference type="OrthoDB" id="9802264at2"/>
<keyword evidence="2" id="KW-0813">Transport</keyword>
<dbReference type="PROSITE" id="PS50893">
    <property type="entry name" value="ABC_TRANSPORTER_2"/>
    <property type="match status" value="1"/>
</dbReference>
<evidence type="ECO:0000313" key="6">
    <source>
        <dbReference type="EMBL" id="QCI63319.1"/>
    </source>
</evidence>
<dbReference type="GO" id="GO:0005524">
    <property type="term" value="F:ATP binding"/>
    <property type="evidence" value="ECO:0007669"/>
    <property type="project" value="UniProtKB-KW"/>
</dbReference>
<dbReference type="Proteomes" id="UP000298781">
    <property type="component" value="Chromosome"/>
</dbReference>
<evidence type="ECO:0000256" key="3">
    <source>
        <dbReference type="ARBA" id="ARBA00022741"/>
    </source>
</evidence>
<dbReference type="RefSeq" id="WP_136958778.1">
    <property type="nucleotide sequence ID" value="NZ_CP039690.1"/>
</dbReference>
<dbReference type="PANTHER" id="PTHR42788">
    <property type="entry name" value="TAURINE IMPORT ATP-BINDING PROTEIN-RELATED"/>
    <property type="match status" value="1"/>
</dbReference>
<dbReference type="InterPro" id="IPR017871">
    <property type="entry name" value="ABC_transporter-like_CS"/>
</dbReference>
<evidence type="ECO:0000256" key="1">
    <source>
        <dbReference type="ARBA" id="ARBA00005417"/>
    </source>
</evidence>
<protein>
    <submittedName>
        <fullName evidence="6">Nitrate/sulfonate/bicarbonate ABC transporter ATP-binding protein</fullName>
    </submittedName>
</protein>
<dbReference type="InterPro" id="IPR018632">
    <property type="entry name" value="AAA-associated_dom_C"/>
</dbReference>
<dbReference type="Pfam" id="PF09821">
    <property type="entry name" value="AAA_assoc_C"/>
    <property type="match status" value="1"/>
</dbReference>
<dbReference type="SMART" id="SM00382">
    <property type="entry name" value="AAA"/>
    <property type="match status" value="1"/>
</dbReference>
<dbReference type="Gene3D" id="3.40.50.300">
    <property type="entry name" value="P-loop containing nucleotide triphosphate hydrolases"/>
    <property type="match status" value="1"/>
</dbReference>
<accession>A0A4D7AQS2</accession>
<evidence type="ECO:0000313" key="7">
    <source>
        <dbReference type="Proteomes" id="UP000298781"/>
    </source>
</evidence>
<dbReference type="GO" id="GO:0016887">
    <property type="term" value="F:ATP hydrolysis activity"/>
    <property type="evidence" value="ECO:0007669"/>
    <property type="project" value="InterPro"/>
</dbReference>
<dbReference type="PANTHER" id="PTHR42788:SF13">
    <property type="entry name" value="ALIPHATIC SULFONATES IMPORT ATP-BINDING PROTEIN SSUB"/>
    <property type="match status" value="1"/>
</dbReference>
<dbReference type="Pfam" id="PF00005">
    <property type="entry name" value="ABC_tran"/>
    <property type="match status" value="1"/>
</dbReference>
<dbReference type="InterPro" id="IPR003593">
    <property type="entry name" value="AAA+_ATPase"/>
</dbReference>
<dbReference type="AlphaFoldDB" id="A0A4D7AQS2"/>
<dbReference type="EMBL" id="CP039690">
    <property type="protein sequence ID" value="QCI63319.1"/>
    <property type="molecule type" value="Genomic_DNA"/>
</dbReference>
<dbReference type="SUPFAM" id="SSF52540">
    <property type="entry name" value="P-loop containing nucleoside triphosphate hydrolases"/>
    <property type="match status" value="1"/>
</dbReference>